<gene>
    <name evidence="2" type="ORF">SNE40_021423</name>
</gene>
<dbReference type="Gene3D" id="3.90.215.10">
    <property type="entry name" value="Gamma Fibrinogen, chain A, domain 1"/>
    <property type="match status" value="1"/>
</dbReference>
<dbReference type="PANTHER" id="PTHR19143">
    <property type="entry name" value="FIBRINOGEN/TENASCIN/ANGIOPOEITIN"/>
    <property type="match status" value="1"/>
</dbReference>
<protein>
    <recommendedName>
        <fullName evidence="1">Fibrinogen C-terminal domain-containing protein</fullName>
    </recommendedName>
</protein>
<dbReference type="InterPro" id="IPR002181">
    <property type="entry name" value="Fibrinogen_a/b/g_C_dom"/>
</dbReference>
<dbReference type="AlphaFoldDB" id="A0AAN8G7Y0"/>
<evidence type="ECO:0000313" key="2">
    <source>
        <dbReference type="EMBL" id="KAK6167383.1"/>
    </source>
</evidence>
<dbReference type="GO" id="GO:0005615">
    <property type="term" value="C:extracellular space"/>
    <property type="evidence" value="ECO:0007669"/>
    <property type="project" value="TreeGrafter"/>
</dbReference>
<dbReference type="EMBL" id="JAZGQO010000018">
    <property type="protein sequence ID" value="KAK6167383.1"/>
    <property type="molecule type" value="Genomic_DNA"/>
</dbReference>
<dbReference type="PROSITE" id="PS51406">
    <property type="entry name" value="FIBRINOGEN_C_2"/>
    <property type="match status" value="1"/>
</dbReference>
<dbReference type="SMART" id="SM00186">
    <property type="entry name" value="FBG"/>
    <property type="match status" value="1"/>
</dbReference>
<sequence>MNLFVLDCKEGRDKNVTPAGIILLSFIQPSVNGPVVEVKCDFRSSTRTYVYIRETNCLEIDGNKTFNEYSNGFGHTVGNYFLGLEHIYNILQIGYFSMGIRFEFDGQVAKGYYHKFVIDSKANNYRLSIGFFQNDSAFSCGDSVINGAFSLNGRPFSTLDHDLTNHSCPVRFGGGWWYLDNHVCSRSNVNGRRSGNNFESTWHWQDTLGKTTSFSSMNMFLRYKNNQS</sequence>
<dbReference type="Pfam" id="PF00147">
    <property type="entry name" value="Fibrinogen_C"/>
    <property type="match status" value="1"/>
</dbReference>
<dbReference type="SUPFAM" id="SSF56496">
    <property type="entry name" value="Fibrinogen C-terminal domain-like"/>
    <property type="match status" value="1"/>
</dbReference>
<evidence type="ECO:0000259" key="1">
    <source>
        <dbReference type="PROSITE" id="PS51406"/>
    </source>
</evidence>
<organism evidence="2 3">
    <name type="scientific">Patella caerulea</name>
    <name type="common">Rayed Mediterranean limpet</name>
    <dbReference type="NCBI Taxonomy" id="87958"/>
    <lineage>
        <taxon>Eukaryota</taxon>
        <taxon>Metazoa</taxon>
        <taxon>Spiralia</taxon>
        <taxon>Lophotrochozoa</taxon>
        <taxon>Mollusca</taxon>
        <taxon>Gastropoda</taxon>
        <taxon>Patellogastropoda</taxon>
        <taxon>Patelloidea</taxon>
        <taxon>Patellidae</taxon>
        <taxon>Patella</taxon>
    </lineage>
</organism>
<feature type="domain" description="Fibrinogen C-terminal" evidence="1">
    <location>
        <begin position="1"/>
        <end position="225"/>
    </location>
</feature>
<comment type="caution">
    <text evidence="2">The sequence shown here is derived from an EMBL/GenBank/DDBJ whole genome shotgun (WGS) entry which is preliminary data.</text>
</comment>
<dbReference type="InterPro" id="IPR036056">
    <property type="entry name" value="Fibrinogen-like_C"/>
</dbReference>
<dbReference type="InterPro" id="IPR014716">
    <property type="entry name" value="Fibrinogen_a/b/g_C_1"/>
</dbReference>
<reference evidence="2 3" key="1">
    <citation type="submission" date="2024-01" db="EMBL/GenBank/DDBJ databases">
        <title>The genome of the rayed Mediterranean limpet Patella caerulea (Linnaeus, 1758).</title>
        <authorList>
            <person name="Anh-Thu Weber A."/>
            <person name="Halstead-Nussloch G."/>
        </authorList>
    </citation>
    <scope>NUCLEOTIDE SEQUENCE [LARGE SCALE GENOMIC DNA]</scope>
    <source>
        <strain evidence="2">AATW-2023a</strain>
        <tissue evidence="2">Whole specimen</tissue>
    </source>
</reference>
<name>A0AAN8G7Y0_PATCE</name>
<keyword evidence="3" id="KW-1185">Reference proteome</keyword>
<accession>A0AAN8G7Y0</accession>
<dbReference type="Proteomes" id="UP001347796">
    <property type="component" value="Unassembled WGS sequence"/>
</dbReference>
<dbReference type="InterPro" id="IPR050373">
    <property type="entry name" value="Fibrinogen_C-term_domain"/>
</dbReference>
<proteinExistence type="predicted"/>
<evidence type="ECO:0000313" key="3">
    <source>
        <dbReference type="Proteomes" id="UP001347796"/>
    </source>
</evidence>